<feature type="transmembrane region" description="Helical" evidence="1">
    <location>
        <begin position="12"/>
        <end position="32"/>
    </location>
</feature>
<evidence type="ECO:0000256" key="1">
    <source>
        <dbReference type="SAM" id="Phobius"/>
    </source>
</evidence>
<feature type="transmembrane region" description="Helical" evidence="1">
    <location>
        <begin position="354"/>
        <end position="376"/>
    </location>
</feature>
<proteinExistence type="predicted"/>
<organism evidence="2 3">
    <name type="scientific">Anaerococcus murdochii</name>
    <dbReference type="NCBI Taxonomy" id="411577"/>
    <lineage>
        <taxon>Bacteria</taxon>
        <taxon>Bacillati</taxon>
        <taxon>Bacillota</taxon>
        <taxon>Tissierellia</taxon>
        <taxon>Tissierellales</taxon>
        <taxon>Peptoniphilaceae</taxon>
        <taxon>Anaerococcus</taxon>
    </lineage>
</organism>
<gene>
    <name evidence="2" type="ORF">K8P03_06505</name>
</gene>
<reference evidence="2 3" key="1">
    <citation type="submission" date="2021-08" db="EMBL/GenBank/DDBJ databases">
        <title>FDA dAtabase for Regulatory Grade micrObial Sequences (FDA-ARGOS): Supporting development and validation of Infectious Disease Dx tests.</title>
        <authorList>
            <person name="Sproer C."/>
            <person name="Gronow S."/>
            <person name="Severitt S."/>
            <person name="Schroder I."/>
            <person name="Tallon L."/>
            <person name="Sadzewicz L."/>
            <person name="Zhao X."/>
            <person name="Boylan J."/>
            <person name="Ott S."/>
            <person name="Bowen H."/>
            <person name="Vavikolanu K."/>
            <person name="Hazen T."/>
            <person name="Aluvathingal J."/>
            <person name="Nadendla S."/>
            <person name="Lowell S."/>
            <person name="Myers T."/>
            <person name="Yan Y."/>
            <person name="Sichtig H."/>
        </authorList>
    </citation>
    <scope>NUCLEOTIDE SEQUENCE [LARGE SCALE GENOMIC DNA]</scope>
    <source>
        <strain evidence="2 3">FDAARGOS_1460</strain>
    </source>
</reference>
<dbReference type="EMBL" id="JAIPME010000002">
    <property type="protein sequence ID" value="MBZ2386929.1"/>
    <property type="molecule type" value="Genomic_DNA"/>
</dbReference>
<feature type="transmembrane region" description="Helical" evidence="1">
    <location>
        <begin position="220"/>
        <end position="245"/>
    </location>
</feature>
<name>A0ABS7SZG4_9FIRM</name>
<dbReference type="Proteomes" id="UP000734271">
    <property type="component" value="Unassembled WGS sequence"/>
</dbReference>
<comment type="caution">
    <text evidence="2">The sequence shown here is derived from an EMBL/GenBank/DDBJ whole genome shotgun (WGS) entry which is preliminary data.</text>
</comment>
<sequence length="410" mass="46767">MKDFGKLLKLTWKRYAIWLILVGFFFALFNTLEVKSNLKLDAFRITDNVRTMEKYLGEEKTYPEDQKIDEKYLKDAEKIADAFAKKYKLRYRKERSYDEEYMEKLNKDDLWDKQSTYEEFMWGMEKLNDYKPDMIEKLTSSMALSLAFIMIISMGLTSIEESLNYYDFTRMLPWSKKREFLMKIGVALVFGLALFIINILMVTITIKGSVFSEIASFAKIGIFLMKSMISLVSASLVGVSLGLLAGNFLGHIGLSIIAIGFVEWFKLIIFSFLGIFGDTYPGTFNDAYYNFKRGLSPVAQVFLSLLNASFDKTPTLWAGLVVALIIAIGTYFLIGRSSAERSGYMVKNKALSEICKWAGILSLTSILFVIIAGLISSGEGNIILRILAYAISLLISYKLFDILFKIRLKF</sequence>
<keyword evidence="1" id="KW-1133">Transmembrane helix</keyword>
<dbReference type="RefSeq" id="WP_223419537.1">
    <property type="nucleotide sequence ID" value="NZ_JAIPME010000002.1"/>
</dbReference>
<evidence type="ECO:0000313" key="2">
    <source>
        <dbReference type="EMBL" id="MBZ2386929.1"/>
    </source>
</evidence>
<keyword evidence="3" id="KW-1185">Reference proteome</keyword>
<evidence type="ECO:0000313" key="3">
    <source>
        <dbReference type="Proteomes" id="UP000734271"/>
    </source>
</evidence>
<keyword evidence="1" id="KW-0472">Membrane</keyword>
<feature type="transmembrane region" description="Helical" evidence="1">
    <location>
        <begin position="382"/>
        <end position="400"/>
    </location>
</feature>
<accession>A0ABS7SZG4</accession>
<feature type="transmembrane region" description="Helical" evidence="1">
    <location>
        <begin position="180"/>
        <end position="200"/>
    </location>
</feature>
<protein>
    <recommendedName>
        <fullName evidence="4">ABC-2 family transporter protein</fullName>
    </recommendedName>
</protein>
<keyword evidence="1" id="KW-0812">Transmembrane</keyword>
<evidence type="ECO:0008006" key="4">
    <source>
        <dbReference type="Google" id="ProtNLM"/>
    </source>
</evidence>
<feature type="transmembrane region" description="Helical" evidence="1">
    <location>
        <begin position="252"/>
        <end position="276"/>
    </location>
</feature>
<feature type="transmembrane region" description="Helical" evidence="1">
    <location>
        <begin position="315"/>
        <end position="334"/>
    </location>
</feature>